<reference evidence="6" key="1">
    <citation type="journal article" date="2012" name="Nat. Biotechnol.">
        <title>Draft genome sequence of pigeonpea (Cajanus cajan), an orphan legume crop of resource-poor farmers.</title>
        <authorList>
            <person name="Varshney R.K."/>
            <person name="Chen W."/>
            <person name="Li Y."/>
            <person name="Bharti A.K."/>
            <person name="Saxena R.K."/>
            <person name="Schlueter J.A."/>
            <person name="Donoghue M.T."/>
            <person name="Azam S."/>
            <person name="Fan G."/>
            <person name="Whaley A.M."/>
            <person name="Farmer A.D."/>
            <person name="Sheridan J."/>
            <person name="Iwata A."/>
            <person name="Tuteja R."/>
            <person name="Penmetsa R.V."/>
            <person name="Wu W."/>
            <person name="Upadhyaya H.D."/>
            <person name="Yang S.P."/>
            <person name="Shah T."/>
            <person name="Saxena K.B."/>
            <person name="Michael T."/>
            <person name="McCombie W.R."/>
            <person name="Yang B."/>
            <person name="Zhang G."/>
            <person name="Yang H."/>
            <person name="Wang J."/>
            <person name="Spillane C."/>
            <person name="Cook D.R."/>
            <person name="May G.D."/>
            <person name="Xu X."/>
            <person name="Jackson S.A."/>
        </authorList>
    </citation>
    <scope>NUCLEOTIDE SEQUENCE [LARGE SCALE GENOMIC DNA]</scope>
</reference>
<dbReference type="STRING" id="3821.A0A151RBJ3"/>
<gene>
    <name evidence="6" type="ORF">KK1_038841</name>
</gene>
<organism evidence="6 7">
    <name type="scientific">Cajanus cajan</name>
    <name type="common">Pigeon pea</name>
    <name type="synonym">Cajanus indicus</name>
    <dbReference type="NCBI Taxonomy" id="3821"/>
    <lineage>
        <taxon>Eukaryota</taxon>
        <taxon>Viridiplantae</taxon>
        <taxon>Streptophyta</taxon>
        <taxon>Embryophyta</taxon>
        <taxon>Tracheophyta</taxon>
        <taxon>Spermatophyta</taxon>
        <taxon>Magnoliopsida</taxon>
        <taxon>eudicotyledons</taxon>
        <taxon>Gunneridae</taxon>
        <taxon>Pentapetalae</taxon>
        <taxon>rosids</taxon>
        <taxon>fabids</taxon>
        <taxon>Fabales</taxon>
        <taxon>Fabaceae</taxon>
        <taxon>Papilionoideae</taxon>
        <taxon>50 kb inversion clade</taxon>
        <taxon>NPAAA clade</taxon>
        <taxon>indigoferoid/millettioid clade</taxon>
        <taxon>Phaseoleae</taxon>
        <taxon>Cajanus</taxon>
    </lineage>
</organism>
<keyword evidence="4" id="KW-0067">ATP-binding</keyword>
<dbReference type="InterPro" id="IPR052059">
    <property type="entry name" value="CR_Ser/Thr_kinase"/>
</dbReference>
<dbReference type="GO" id="GO:0016301">
    <property type="term" value="F:kinase activity"/>
    <property type="evidence" value="ECO:0007669"/>
    <property type="project" value="UniProtKB-KW"/>
</dbReference>
<keyword evidence="7" id="KW-1185">Reference proteome</keyword>
<evidence type="ECO:0000256" key="2">
    <source>
        <dbReference type="ARBA" id="ARBA00022741"/>
    </source>
</evidence>
<dbReference type="PANTHER" id="PTHR47973">
    <property type="entry name" value="CYSTEINE-RICH RECEPTOR-LIKE PROTEIN KINASE 3"/>
    <property type="match status" value="1"/>
</dbReference>
<dbReference type="EMBL" id="KQ483877">
    <property type="protein sequence ID" value="KYP39849.1"/>
    <property type="molecule type" value="Genomic_DNA"/>
</dbReference>
<feature type="region of interest" description="Disordered" evidence="5">
    <location>
        <begin position="77"/>
        <end position="109"/>
    </location>
</feature>
<dbReference type="Proteomes" id="UP000075243">
    <property type="component" value="Unassembled WGS sequence"/>
</dbReference>
<dbReference type="AlphaFoldDB" id="A0A151RBJ3"/>
<protein>
    <submittedName>
        <fullName evidence="6">LRR receptor-like serine/threonine-protein kinase At1g56130 family</fullName>
    </submittedName>
</protein>
<keyword evidence="6" id="KW-0675">Receptor</keyword>
<evidence type="ECO:0000256" key="1">
    <source>
        <dbReference type="ARBA" id="ARBA00022679"/>
    </source>
</evidence>
<evidence type="ECO:0000313" key="7">
    <source>
        <dbReference type="Proteomes" id="UP000075243"/>
    </source>
</evidence>
<evidence type="ECO:0000256" key="5">
    <source>
        <dbReference type="SAM" id="MobiDB-lite"/>
    </source>
</evidence>
<proteinExistence type="predicted"/>
<dbReference type="Gramene" id="C.cajan_37401.t">
    <property type="protein sequence ID" value="C.cajan_37401.t.cds1"/>
    <property type="gene ID" value="C.cajan_37401"/>
</dbReference>
<name>A0A151RBJ3_CAJCA</name>
<accession>A0A151RBJ3</accession>
<keyword evidence="2" id="KW-0547">Nucleotide-binding</keyword>
<sequence>MQAWKLKEENRLLDLVDSELSEYDESEVYRFLIVALFCTQSAAQHRPSMKQVLEMLSKEVHLNEKALTEPGIYRWHSTGKKGGSLNETSSSQAVKHKKTENPHEAATSTLFSGTDIVTEMLPR</sequence>
<evidence type="ECO:0000256" key="3">
    <source>
        <dbReference type="ARBA" id="ARBA00022777"/>
    </source>
</evidence>
<keyword evidence="3 6" id="KW-0418">Kinase</keyword>
<evidence type="ECO:0000256" key="4">
    <source>
        <dbReference type="ARBA" id="ARBA00022840"/>
    </source>
</evidence>
<keyword evidence="1" id="KW-0808">Transferase</keyword>
<dbReference type="GO" id="GO:0005524">
    <property type="term" value="F:ATP binding"/>
    <property type="evidence" value="ECO:0007669"/>
    <property type="project" value="UniProtKB-KW"/>
</dbReference>
<evidence type="ECO:0000313" key="6">
    <source>
        <dbReference type="EMBL" id="KYP39849.1"/>
    </source>
</evidence>
<dbReference type="Gene3D" id="1.10.510.10">
    <property type="entry name" value="Transferase(Phosphotransferase) domain 1"/>
    <property type="match status" value="1"/>
</dbReference>
<dbReference type="OMA" id="YRKTENP"/>